<dbReference type="RefSeq" id="WP_109616695.1">
    <property type="nucleotide sequence ID" value="NZ_QGDO01000002.1"/>
</dbReference>
<keyword evidence="3" id="KW-1185">Reference proteome</keyword>
<name>A0A315ZAE2_SEDFL</name>
<evidence type="ECO:0000313" key="3">
    <source>
        <dbReference type="Proteomes" id="UP000245535"/>
    </source>
</evidence>
<dbReference type="Proteomes" id="UP000245535">
    <property type="component" value="Unassembled WGS sequence"/>
</dbReference>
<sequence length="178" mass="20479">MKGIVFTEFIEMVEEKFGFDIADRVIQTSALPSNGVYTAVGTYSHAEMVSLLMNLSKEVGMEVDQLLRIFGRHLFEVFTKVYPHFFTGETNLFSFLTQIEIYIHREVQKLYPDAELPTFTSNYLDDGTFELVYFSDRRMSALAEGLITGASEFFNTEIDLKTEVFEDGSRVRFLIKMV</sequence>
<dbReference type="InterPro" id="IPR024096">
    <property type="entry name" value="NO_sig/Golgi_transp_ligand-bd"/>
</dbReference>
<dbReference type="Gene3D" id="3.90.1520.10">
    <property type="entry name" value="H-NOX domain"/>
    <property type="match status" value="1"/>
</dbReference>
<dbReference type="InterPro" id="IPR011644">
    <property type="entry name" value="Heme_NO-bd"/>
</dbReference>
<evidence type="ECO:0000313" key="2">
    <source>
        <dbReference type="EMBL" id="PWJ42556.1"/>
    </source>
</evidence>
<reference evidence="2 3" key="1">
    <citation type="submission" date="2018-03" db="EMBL/GenBank/DDBJ databases">
        <title>Genomic Encyclopedia of Archaeal and Bacterial Type Strains, Phase II (KMG-II): from individual species to whole genera.</title>
        <authorList>
            <person name="Goeker M."/>
        </authorList>
    </citation>
    <scope>NUCLEOTIDE SEQUENCE [LARGE SCALE GENOMIC DNA]</scope>
    <source>
        <strain evidence="2 3">DSM 28229</strain>
    </source>
</reference>
<comment type="caution">
    <text evidence="2">The sequence shown here is derived from an EMBL/GenBank/DDBJ whole genome shotgun (WGS) entry which is preliminary data.</text>
</comment>
<feature type="domain" description="Heme NO-binding" evidence="1">
    <location>
        <begin position="2"/>
        <end position="161"/>
    </location>
</feature>
<organism evidence="2 3">
    <name type="scientific">Sediminitomix flava</name>
    <dbReference type="NCBI Taxonomy" id="379075"/>
    <lineage>
        <taxon>Bacteria</taxon>
        <taxon>Pseudomonadati</taxon>
        <taxon>Bacteroidota</taxon>
        <taxon>Cytophagia</taxon>
        <taxon>Cytophagales</taxon>
        <taxon>Flammeovirgaceae</taxon>
        <taxon>Sediminitomix</taxon>
    </lineage>
</organism>
<dbReference type="EMBL" id="QGDO01000002">
    <property type="protein sequence ID" value="PWJ42556.1"/>
    <property type="molecule type" value="Genomic_DNA"/>
</dbReference>
<gene>
    <name evidence="2" type="ORF">BC781_10299</name>
</gene>
<dbReference type="Pfam" id="PF07700">
    <property type="entry name" value="HNOB"/>
    <property type="match status" value="1"/>
</dbReference>
<proteinExistence type="predicted"/>
<protein>
    <submittedName>
        <fullName evidence="2">Heme-NO-binding protein</fullName>
    </submittedName>
</protein>
<dbReference type="SUPFAM" id="SSF111126">
    <property type="entry name" value="Ligand-binding domain in the NO signalling and Golgi transport"/>
    <property type="match status" value="1"/>
</dbReference>
<dbReference type="GO" id="GO:0020037">
    <property type="term" value="F:heme binding"/>
    <property type="evidence" value="ECO:0007669"/>
    <property type="project" value="InterPro"/>
</dbReference>
<accession>A0A315ZAE2</accession>
<dbReference type="OrthoDB" id="7266652at2"/>
<dbReference type="InterPro" id="IPR038158">
    <property type="entry name" value="H-NOX_domain_sf"/>
</dbReference>
<evidence type="ECO:0000259" key="1">
    <source>
        <dbReference type="Pfam" id="PF07700"/>
    </source>
</evidence>
<dbReference type="AlphaFoldDB" id="A0A315ZAE2"/>